<evidence type="ECO:0000259" key="2">
    <source>
        <dbReference type="Pfam" id="PF08268"/>
    </source>
</evidence>
<evidence type="ECO:0000313" key="4">
    <source>
        <dbReference type="RefSeq" id="XP_050935252.1"/>
    </source>
</evidence>
<gene>
    <name evidence="4" type="primary">LOC103499068</name>
</gene>
<evidence type="ECO:0000313" key="3">
    <source>
        <dbReference type="Proteomes" id="UP001652600"/>
    </source>
</evidence>
<dbReference type="InterPro" id="IPR001810">
    <property type="entry name" value="F-box_dom"/>
</dbReference>
<dbReference type="GeneID" id="103499068"/>
<feature type="domain" description="F-box" evidence="1">
    <location>
        <begin position="17"/>
        <end position="48"/>
    </location>
</feature>
<accession>A0ABM3KBT6</accession>
<name>A0ABM3KBT6_CUCME</name>
<dbReference type="PANTHER" id="PTHR31672:SF13">
    <property type="entry name" value="F-BOX PROTEIN CPR30-LIKE"/>
    <property type="match status" value="1"/>
</dbReference>
<dbReference type="InterPro" id="IPR017451">
    <property type="entry name" value="F-box-assoc_interact_dom"/>
</dbReference>
<feature type="domain" description="F-box associated beta-propeller type 3" evidence="2">
    <location>
        <begin position="118"/>
        <end position="342"/>
    </location>
</feature>
<keyword evidence="3" id="KW-1185">Reference proteome</keyword>
<dbReference type="InterPro" id="IPR013187">
    <property type="entry name" value="F-box-assoc_dom_typ3"/>
</dbReference>
<reference evidence="4" key="1">
    <citation type="submission" date="2025-08" db="UniProtKB">
        <authorList>
            <consortium name="RefSeq"/>
        </authorList>
    </citation>
    <scope>IDENTIFICATION</scope>
    <source>
        <tissue evidence="4">Stem</tissue>
    </source>
</reference>
<protein>
    <submittedName>
        <fullName evidence="4">F-box protein At3g07870-like</fullName>
    </submittedName>
</protein>
<dbReference type="Pfam" id="PF08268">
    <property type="entry name" value="FBA_3"/>
    <property type="match status" value="1"/>
</dbReference>
<sequence length="391" mass="45480">MESRGLPMENMKLGRGLPQHIVREILRWVVISNFPNLRVVSKTWNLFILDYAHEFSSTNANAFLLSTCDRTPNNKDLNHKMHCIRFDTTAHLDFDLESEWTTKSPSLSFDGDWPFISLVDNSCNGLVFICKCAFFTRCDGIFNPMTNEFFQIPRGELDGDIYSYELGFSPTTKQYKLFRVTDSFFLDGDADNNSSIMDVLTFTRRSETNHNHSQWRRLHSLPLRIHNGAYLNGVIYWIGTKEDKENEYIIYAVNVETELIELSFILDLGSCSTSSHASLKQFNSSVYATFFINPKTYNSSIQVWRMQEKDLWIREFVIVDIPINWSSLTLIKAFEDGEILCMINLDFFCWYNSFTGRKKIVTKNQKKDRRVCQIEYLNFGLLQNILAGEET</sequence>
<proteinExistence type="predicted"/>
<dbReference type="InterPro" id="IPR050796">
    <property type="entry name" value="SCF_F-box_component"/>
</dbReference>
<evidence type="ECO:0000259" key="1">
    <source>
        <dbReference type="Pfam" id="PF00646"/>
    </source>
</evidence>
<organism evidence="3 4">
    <name type="scientific">Cucumis melo</name>
    <name type="common">Muskmelon</name>
    <dbReference type="NCBI Taxonomy" id="3656"/>
    <lineage>
        <taxon>Eukaryota</taxon>
        <taxon>Viridiplantae</taxon>
        <taxon>Streptophyta</taxon>
        <taxon>Embryophyta</taxon>
        <taxon>Tracheophyta</taxon>
        <taxon>Spermatophyta</taxon>
        <taxon>Magnoliopsida</taxon>
        <taxon>eudicotyledons</taxon>
        <taxon>Gunneridae</taxon>
        <taxon>Pentapetalae</taxon>
        <taxon>rosids</taxon>
        <taxon>fabids</taxon>
        <taxon>Cucurbitales</taxon>
        <taxon>Cucurbitaceae</taxon>
        <taxon>Benincaseae</taxon>
        <taxon>Cucumis</taxon>
    </lineage>
</organism>
<dbReference type="Pfam" id="PF00646">
    <property type="entry name" value="F-box"/>
    <property type="match status" value="1"/>
</dbReference>
<dbReference type="NCBIfam" id="TIGR01640">
    <property type="entry name" value="F_box_assoc_1"/>
    <property type="match status" value="1"/>
</dbReference>
<dbReference type="RefSeq" id="XP_050935252.1">
    <property type="nucleotide sequence ID" value="XM_051079295.1"/>
</dbReference>
<dbReference type="Proteomes" id="UP001652600">
    <property type="component" value="Chromosome 11"/>
</dbReference>
<dbReference type="PANTHER" id="PTHR31672">
    <property type="entry name" value="BNACNNG10540D PROTEIN"/>
    <property type="match status" value="1"/>
</dbReference>